<protein>
    <recommendedName>
        <fullName evidence="3">DUF4145 domain-containing protein</fullName>
    </recommendedName>
</protein>
<sequence length="599" mass="71696">MDYICNLDELKNKVLDEDDRRMLNEIILCTRSKAYRAAYIMTWICIAESIKGKIKNMSKYDGQALKVLNDIEDKEKYHKSTDEMIMQQAKKLNILNEVAIKRIQHIREMRHVYAHPRNAEPKQFELVSALNIAVEEVLSKSFKLRHEYVKELIDKMSSEQSLLHDNKASVYEFAKKRKKLIQKSAYRLLFEQIARELNDTINVPERQWVTRRLIWFSDAFFEDEEILENIKPFSISDLGSAILLTNFNLWQFASQEMRDSIVNRLLMQKEDGVGYNKKVYYLPLGIERLNMLYKGGYLRGKINKEKFINSIFEMPFYRLNLKDIEINLIIDRIIKELKSYDWHIHQNPAVRALKELDMSEIEKVNSEKLEELGRNILQAAEGRSDECVNYIQTMKENRTNKYIFKGIFKECFINEKTEFRFKFKYIKNVINYLIENIDEAFKTQIIDEMIENYSNAKPKDDRCIDTYSKEINNIFNYIEYYRIDRDDSVMKLFLEIRERVHDNLIEIYLKYIEEEKTISMRRIWYKAICENIRYCGGKIYEYCIKTKDAIKKDLNSNEYKEEICEYFLSINKSVLSVVENDEEKKEIEMEIKECEEILT</sequence>
<dbReference type="EMBL" id="CP078093">
    <property type="protein sequence ID" value="QXM06623.1"/>
    <property type="molecule type" value="Genomic_DNA"/>
</dbReference>
<dbReference type="Proteomes" id="UP000886818">
    <property type="component" value="Chromosome"/>
</dbReference>
<reference evidence="1" key="1">
    <citation type="submission" date="2021-07" db="EMBL/GenBank/DDBJ databases">
        <title>Complete genome sequence of Crassaminicella sp. 143-21, isolated from a deep-sea hydrothermal vent.</title>
        <authorList>
            <person name="Li X."/>
        </authorList>
    </citation>
    <scope>NUCLEOTIDE SEQUENCE</scope>
    <source>
        <strain evidence="1">143-21</strain>
    </source>
</reference>
<evidence type="ECO:0008006" key="3">
    <source>
        <dbReference type="Google" id="ProtNLM"/>
    </source>
</evidence>
<gene>
    <name evidence="1" type="ORF">KVH43_02415</name>
</gene>
<accession>A0ABX8RC60</accession>
<keyword evidence="2" id="KW-1185">Reference proteome</keyword>
<evidence type="ECO:0000313" key="2">
    <source>
        <dbReference type="Proteomes" id="UP000886818"/>
    </source>
</evidence>
<name>A0ABX8RC60_9CLOT</name>
<dbReference type="RefSeq" id="WP_218283319.1">
    <property type="nucleotide sequence ID" value="NZ_CP078093.1"/>
</dbReference>
<evidence type="ECO:0000313" key="1">
    <source>
        <dbReference type="EMBL" id="QXM06623.1"/>
    </source>
</evidence>
<organism evidence="1 2">
    <name type="scientific">Crassaminicella indica</name>
    <dbReference type="NCBI Taxonomy" id="2855394"/>
    <lineage>
        <taxon>Bacteria</taxon>
        <taxon>Bacillati</taxon>
        <taxon>Bacillota</taxon>
        <taxon>Clostridia</taxon>
        <taxon>Eubacteriales</taxon>
        <taxon>Clostridiaceae</taxon>
        <taxon>Crassaminicella</taxon>
    </lineage>
</organism>
<proteinExistence type="predicted"/>